<dbReference type="Gene3D" id="1.10.860.10">
    <property type="entry name" value="DNAb Helicase, Chain A"/>
    <property type="match status" value="1"/>
</dbReference>
<dbReference type="Proteomes" id="UP000183585">
    <property type="component" value="Unassembled WGS sequence"/>
</dbReference>
<dbReference type="GO" id="GO:0003677">
    <property type="term" value="F:DNA binding"/>
    <property type="evidence" value="ECO:0007669"/>
    <property type="project" value="UniProtKB-KW"/>
</dbReference>
<accession>A0A1C4V5H2</accession>
<dbReference type="Pfam" id="PF00772">
    <property type="entry name" value="DnaB"/>
    <property type="match status" value="1"/>
</dbReference>
<dbReference type="InterPro" id="IPR036185">
    <property type="entry name" value="DNA_heli_DnaB-like_N_sf"/>
</dbReference>
<evidence type="ECO:0000313" key="5">
    <source>
        <dbReference type="Proteomes" id="UP000183585"/>
    </source>
</evidence>
<dbReference type="PANTHER" id="PTHR30153">
    <property type="entry name" value="REPLICATIVE DNA HELICASE DNAB"/>
    <property type="match status" value="1"/>
</dbReference>
<evidence type="ECO:0000313" key="4">
    <source>
        <dbReference type="EMBL" id="SCE79260.1"/>
    </source>
</evidence>
<dbReference type="GO" id="GO:0006260">
    <property type="term" value="P:DNA replication"/>
    <property type="evidence" value="ECO:0007669"/>
    <property type="project" value="UniProtKB-KW"/>
</dbReference>
<evidence type="ECO:0000256" key="1">
    <source>
        <dbReference type="ARBA" id="ARBA00022705"/>
    </source>
</evidence>
<keyword evidence="5" id="KW-1185">Reference proteome</keyword>
<dbReference type="RefSeq" id="WP_074472923.1">
    <property type="nucleotide sequence ID" value="NZ_FMCT01000002.1"/>
</dbReference>
<reference evidence="5" key="1">
    <citation type="submission" date="2016-06" db="EMBL/GenBank/DDBJ databases">
        <authorList>
            <person name="Varghese N."/>
            <person name="Submissions Spin"/>
        </authorList>
    </citation>
    <scope>NUCLEOTIDE SEQUENCE [LARGE SCALE GENOMIC DNA]</scope>
    <source>
        <strain evidence="5">DSM 43168</strain>
    </source>
</reference>
<dbReference type="GO" id="GO:0005829">
    <property type="term" value="C:cytosol"/>
    <property type="evidence" value="ECO:0007669"/>
    <property type="project" value="TreeGrafter"/>
</dbReference>
<keyword evidence="4" id="KW-0547">Nucleotide-binding</keyword>
<dbReference type="GO" id="GO:0005524">
    <property type="term" value="F:ATP binding"/>
    <property type="evidence" value="ECO:0007669"/>
    <property type="project" value="InterPro"/>
</dbReference>
<protein>
    <submittedName>
        <fullName evidence="4">DnaB-like helicase N terminal domain-containing protein</fullName>
    </submittedName>
</protein>
<dbReference type="InterPro" id="IPR007693">
    <property type="entry name" value="DNA_helicase_DnaB-like_N"/>
</dbReference>
<evidence type="ECO:0000259" key="3">
    <source>
        <dbReference type="Pfam" id="PF00772"/>
    </source>
</evidence>
<dbReference type="AlphaFoldDB" id="A0A1C4V5H2"/>
<proteinExistence type="predicted"/>
<keyword evidence="4" id="KW-0347">Helicase</keyword>
<organism evidence="4 5">
    <name type="scientific">Micromonospora carbonacea</name>
    <dbReference type="NCBI Taxonomy" id="47853"/>
    <lineage>
        <taxon>Bacteria</taxon>
        <taxon>Bacillati</taxon>
        <taxon>Actinomycetota</taxon>
        <taxon>Actinomycetes</taxon>
        <taxon>Micromonosporales</taxon>
        <taxon>Micromonosporaceae</taxon>
        <taxon>Micromonospora</taxon>
    </lineage>
</organism>
<dbReference type="SUPFAM" id="SSF48024">
    <property type="entry name" value="N-terminal domain of DnaB helicase"/>
    <property type="match status" value="1"/>
</dbReference>
<keyword evidence="2" id="KW-0238">DNA-binding</keyword>
<name>A0A1C4V5H2_9ACTN</name>
<keyword evidence="1" id="KW-0235">DNA replication</keyword>
<dbReference type="PANTHER" id="PTHR30153:SF2">
    <property type="entry name" value="REPLICATIVE DNA HELICASE"/>
    <property type="match status" value="1"/>
</dbReference>
<evidence type="ECO:0000256" key="2">
    <source>
        <dbReference type="ARBA" id="ARBA00023125"/>
    </source>
</evidence>
<feature type="domain" description="DNA helicase DnaB-like N-terminal" evidence="3">
    <location>
        <begin position="11"/>
        <end position="91"/>
    </location>
</feature>
<keyword evidence="4" id="KW-0378">Hydrolase</keyword>
<gene>
    <name evidence="4" type="ORF">GA0070563_10251</name>
</gene>
<dbReference type="InterPro" id="IPR016136">
    <property type="entry name" value="DNA_helicase_N/primase_C"/>
</dbReference>
<dbReference type="EMBL" id="FMCT01000002">
    <property type="protein sequence ID" value="SCE79260.1"/>
    <property type="molecule type" value="Genomic_DNA"/>
</dbReference>
<dbReference type="GO" id="GO:0003678">
    <property type="term" value="F:DNA helicase activity"/>
    <property type="evidence" value="ECO:0007669"/>
    <property type="project" value="InterPro"/>
</dbReference>
<sequence length="180" mass="19135">MSEPIPSGVPDEERTLIAQLMLGTEHARRIVEFLSYSDMQDPRHQLIYDTISAMCRHQEPMDVGSVEKALTYGGEIAAAGGRDYLRSIVSGAQPCPPGRLLALAGLIAGRAVDPSIPPLGSGPVDHPESPLPAVYLAVDDNGIGWAGLDRQRADERASNAGGVLVALPVIADYRTPQASR</sequence>
<keyword evidence="4" id="KW-0067">ATP-binding</keyword>